<organism evidence="2 3">
    <name type="scientific">Anopheles dirus</name>
    <dbReference type="NCBI Taxonomy" id="7168"/>
    <lineage>
        <taxon>Eukaryota</taxon>
        <taxon>Metazoa</taxon>
        <taxon>Ecdysozoa</taxon>
        <taxon>Arthropoda</taxon>
        <taxon>Hexapoda</taxon>
        <taxon>Insecta</taxon>
        <taxon>Pterygota</taxon>
        <taxon>Neoptera</taxon>
        <taxon>Endopterygota</taxon>
        <taxon>Diptera</taxon>
        <taxon>Nematocera</taxon>
        <taxon>Culicoidea</taxon>
        <taxon>Culicidae</taxon>
        <taxon>Anophelinae</taxon>
        <taxon>Anopheles</taxon>
    </lineage>
</organism>
<name>A0A1Y9H2K5_9DIPT</name>
<protein>
    <submittedName>
        <fullName evidence="2">Uncharacterized protein</fullName>
    </submittedName>
</protein>
<reference evidence="2" key="2">
    <citation type="submission" date="2020-05" db="UniProtKB">
        <authorList>
            <consortium name="EnsemblMetazoa"/>
        </authorList>
    </citation>
    <scope>IDENTIFICATION</scope>
    <source>
        <strain evidence="2">WRAIR2</strain>
    </source>
</reference>
<evidence type="ECO:0000313" key="3">
    <source>
        <dbReference type="Proteomes" id="UP000075884"/>
    </source>
</evidence>
<evidence type="ECO:0000256" key="1">
    <source>
        <dbReference type="SAM" id="MobiDB-lite"/>
    </source>
</evidence>
<feature type="region of interest" description="Disordered" evidence="1">
    <location>
        <begin position="1"/>
        <end position="164"/>
    </location>
</feature>
<reference evidence="3" key="1">
    <citation type="submission" date="2013-03" db="EMBL/GenBank/DDBJ databases">
        <title>The Genome Sequence of Anopheles dirus WRAIR2.</title>
        <authorList>
            <consortium name="The Broad Institute Genomics Platform"/>
            <person name="Neafsey D.E."/>
            <person name="Walton C."/>
            <person name="Walker B."/>
            <person name="Young S.K."/>
            <person name="Zeng Q."/>
            <person name="Gargeya S."/>
            <person name="Fitzgerald M."/>
            <person name="Haas B."/>
            <person name="Abouelleil A."/>
            <person name="Allen A.W."/>
            <person name="Alvarado L."/>
            <person name="Arachchi H.M."/>
            <person name="Berlin A.M."/>
            <person name="Chapman S.B."/>
            <person name="Gainer-Dewar J."/>
            <person name="Goldberg J."/>
            <person name="Griggs A."/>
            <person name="Gujja S."/>
            <person name="Hansen M."/>
            <person name="Howarth C."/>
            <person name="Imamovic A."/>
            <person name="Ireland A."/>
            <person name="Larimer J."/>
            <person name="McCowan C."/>
            <person name="Murphy C."/>
            <person name="Pearson M."/>
            <person name="Poon T.W."/>
            <person name="Priest M."/>
            <person name="Roberts A."/>
            <person name="Saif S."/>
            <person name="Shea T."/>
            <person name="Sisk P."/>
            <person name="Sykes S."/>
            <person name="Wortman J."/>
            <person name="Nusbaum C."/>
            <person name="Birren B."/>
        </authorList>
    </citation>
    <scope>NUCLEOTIDE SEQUENCE [LARGE SCALE GENOMIC DNA]</scope>
    <source>
        <strain evidence="3">WRAIR2</strain>
    </source>
</reference>
<sequence>MERGDEQRDRPVEYANYQRTPARSGQLRLHRATLCGPQWPPRGVPGASRTRSRTERGNEWWRHGTAPCCHDGTPHNPPATDRAQRERTTAGQRRQNGIAPRSGRWPFGVLPAAGPPQSRPTPYRGCSATESDRSRAGESPKQCGRAEALASERVNSPSKSTHTHKKCLIRLPLRSVASSLRIRLKRDAQRKGL</sequence>
<accession>A0A1Y9H2K5</accession>
<proteinExistence type="predicted"/>
<dbReference type="EnsemblMetazoa" id="ADIR015891-RA">
    <property type="protein sequence ID" value="ADIR015891-PA"/>
    <property type="gene ID" value="ADIR015891"/>
</dbReference>
<evidence type="ECO:0000313" key="2">
    <source>
        <dbReference type="EnsemblMetazoa" id="ADIR015891-PA"/>
    </source>
</evidence>
<feature type="compositionally biased region" description="Basic and acidic residues" evidence="1">
    <location>
        <begin position="52"/>
        <end position="62"/>
    </location>
</feature>
<feature type="compositionally biased region" description="Basic and acidic residues" evidence="1">
    <location>
        <begin position="1"/>
        <end position="12"/>
    </location>
</feature>
<dbReference type="VEuPathDB" id="VectorBase:ADIR015891"/>
<dbReference type="AlphaFoldDB" id="A0A1Y9H2K5"/>
<keyword evidence="3" id="KW-1185">Reference proteome</keyword>
<dbReference type="Proteomes" id="UP000075884">
    <property type="component" value="Unassembled WGS sequence"/>
</dbReference>